<name>F0B7R8_9XANT</name>
<proteinExistence type="predicted"/>
<reference evidence="1 2" key="1">
    <citation type="journal article" date="2011" name="BMC Genomics">
        <title>Comparative genomics reveals diversity among xanthomonads infecting tomato and pepper.</title>
        <authorList>
            <person name="Potnis N."/>
            <person name="Krasileva K."/>
            <person name="Chow V."/>
            <person name="Almeida N.F."/>
            <person name="Patil P.B."/>
            <person name="Ryan R.P."/>
            <person name="Sharlach M."/>
            <person name="Behlau F."/>
            <person name="Dow J.M."/>
            <person name="Momol M.T."/>
            <person name="White F.F."/>
            <person name="Preston J.F."/>
            <person name="Vinatzer B.A."/>
            <person name="Koebnik R."/>
            <person name="Setubal J.C."/>
            <person name="Norman D.J."/>
            <person name="Staskawicz B.J."/>
            <person name="Jones J.B."/>
        </authorList>
    </citation>
    <scope>NUCLEOTIDE SEQUENCE [LARGE SCALE GENOMIC DNA]</scope>
    <source>
        <strain evidence="1 2">ATCC 35937</strain>
    </source>
</reference>
<evidence type="ECO:0000313" key="2">
    <source>
        <dbReference type="Proteomes" id="UP000003299"/>
    </source>
</evidence>
<sequence>MLQRRTTQHLPIVRATDQMYTHTSTYFIHTKLLNEVPDHRIRHGVGAAAAMAGNAGASHLHRPAHCESAPADTA</sequence>
<comment type="caution">
    <text evidence="1">The sequence shown here is derived from an EMBL/GenBank/DDBJ whole genome shotgun (WGS) entry which is preliminary data.</text>
</comment>
<protein>
    <submittedName>
        <fullName evidence="1">Uncharacterized protein</fullName>
    </submittedName>
</protein>
<organism evidence="1 2">
    <name type="scientific">Xanthomonas vesicatoria ATCC 35937</name>
    <dbReference type="NCBI Taxonomy" id="925775"/>
    <lineage>
        <taxon>Bacteria</taxon>
        <taxon>Pseudomonadati</taxon>
        <taxon>Pseudomonadota</taxon>
        <taxon>Gammaproteobacteria</taxon>
        <taxon>Lysobacterales</taxon>
        <taxon>Lysobacteraceae</taxon>
        <taxon>Xanthomonas</taxon>
    </lineage>
</organism>
<gene>
    <name evidence="1" type="ORF">XVE_0112</name>
</gene>
<dbReference type="RefSeq" id="WP_005988089.1">
    <property type="nucleotide sequence ID" value="NZ_CP018725.1"/>
</dbReference>
<evidence type="ECO:0000313" key="1">
    <source>
        <dbReference type="EMBL" id="EGD11604.1"/>
    </source>
</evidence>
<accession>F0B7R8</accession>
<dbReference type="GeneID" id="46984365"/>
<dbReference type="AlphaFoldDB" id="F0B7R8"/>
<dbReference type="EMBL" id="AEQV01000001">
    <property type="protein sequence ID" value="EGD11604.1"/>
    <property type="molecule type" value="Genomic_DNA"/>
</dbReference>
<dbReference type="Proteomes" id="UP000003299">
    <property type="component" value="Unassembled WGS sequence"/>
</dbReference>